<proteinExistence type="predicted"/>
<evidence type="ECO:0000256" key="2">
    <source>
        <dbReference type="SAM" id="MobiDB-lite"/>
    </source>
</evidence>
<feature type="compositionally biased region" description="Low complexity" evidence="2">
    <location>
        <begin position="903"/>
        <end position="919"/>
    </location>
</feature>
<feature type="domain" description="Nephrocystin 3-like N-terminal" evidence="3">
    <location>
        <begin position="211"/>
        <end position="374"/>
    </location>
</feature>
<dbReference type="Pfam" id="PF24883">
    <property type="entry name" value="NPHP3_N"/>
    <property type="match status" value="1"/>
</dbReference>
<dbReference type="PANTHER" id="PTHR10039">
    <property type="entry name" value="AMELOGENIN"/>
    <property type="match status" value="1"/>
</dbReference>
<evidence type="ECO:0000256" key="1">
    <source>
        <dbReference type="ARBA" id="ARBA00022737"/>
    </source>
</evidence>
<dbReference type="SUPFAM" id="SSF52540">
    <property type="entry name" value="P-loop containing nucleoside triphosphate hydrolases"/>
    <property type="match status" value="1"/>
</dbReference>
<accession>A0AAN6ZN38</accession>
<dbReference type="EMBL" id="MU853589">
    <property type="protein sequence ID" value="KAK4143181.1"/>
    <property type="molecule type" value="Genomic_DNA"/>
</dbReference>
<feature type="compositionally biased region" description="Low complexity" evidence="2">
    <location>
        <begin position="783"/>
        <end position="812"/>
    </location>
</feature>
<sequence>MEAVALASTFATLIGFTIQLYGICRYYVDAARGACPHDFKLVLIETSSLQAMLESVKVILDASENRREDEANLQKQIGDTVSHCTTCIKELLSLMPEPLLDGRGKMTMKDKATIIAKAVRWGASNKKGRCDTLLNDLSKYKANLGLGLTVGLSHEVKQIRTDVTHVRSSINTMQAHLDATQRSEVYRWLEQNQINPSSLHNAAIQLHESRTGQWIFGSNEWKAWADGPEGTRRLLWIHGIPGAGKTVLASGMVEKVKGFDAGDRTKKTAAAYYYCHHGRNMDEATPFLKWILSQFCRKSGYIPQGLRDLHESGLEPTTQALLDCLEVMLGQFQRAYVVLDAVDESSPLSKLLKLLVALGTEQRFAKLRLVVTSREYADVESSFQGVSIPLGMNNPGVREDIATFTDSSLKDDPYKRWPADLRGKVATAVNAKSHGMFRYAACLLELLGDCANPAEVERDLKVMPKTLNEIYELILHKIEARSRSDAVRALALVMASMDLSGAIHMNTLVTAVAGGPGQQSFLDMDRLRRACVCLLRVRDDGSVYLAHYTVREFLQSKYVHDRMPPFYLPTRAVNDIYYEAIMRTAVQTTTVPQSSNVPEYKNGDPKDYNHWALRQTRIALYWARDDLGWKPENRKLLYQVMDPYGASFPALKIMGSDGHHDTSHQTTFEWVPRWSGKAENGQKADNGQKAASHLAMLVSLRNLDIINDFLGRMSERDRVALFNTQMMVYFPLRWESFSKNGLYDSKPSSVTILQFYQEGQTRGYDTSEELKFLNRHLRNYVQPGGAAAAPAPTTSSTKLNPPSSSNSRPRSPGLAPPPASQSQRASDNSRGSGAISPGVSRAGHVSKRTTATTSSTGNPSASTSNTSSTNTSRRTVAPPPPQQPRQSQQQAPAVRTVRRTQGTENSASTSGNSSNTTTR</sequence>
<comment type="caution">
    <text evidence="4">The sequence shown here is derived from an EMBL/GenBank/DDBJ whole genome shotgun (WGS) entry which is preliminary data.</text>
</comment>
<protein>
    <recommendedName>
        <fullName evidence="3">Nephrocystin 3-like N-terminal domain-containing protein</fullName>
    </recommendedName>
</protein>
<gene>
    <name evidence="4" type="ORF">C8A04DRAFT_37718</name>
</gene>
<dbReference type="InterPro" id="IPR027417">
    <property type="entry name" value="P-loop_NTPase"/>
</dbReference>
<feature type="region of interest" description="Disordered" evidence="2">
    <location>
        <begin position="783"/>
        <end position="919"/>
    </location>
</feature>
<dbReference type="Gene3D" id="3.40.50.300">
    <property type="entry name" value="P-loop containing nucleotide triphosphate hydrolases"/>
    <property type="match status" value="1"/>
</dbReference>
<dbReference type="Proteomes" id="UP001302676">
    <property type="component" value="Unassembled WGS sequence"/>
</dbReference>
<organism evidence="4 5">
    <name type="scientific">Dichotomopilus funicola</name>
    <dbReference type="NCBI Taxonomy" id="1934379"/>
    <lineage>
        <taxon>Eukaryota</taxon>
        <taxon>Fungi</taxon>
        <taxon>Dikarya</taxon>
        <taxon>Ascomycota</taxon>
        <taxon>Pezizomycotina</taxon>
        <taxon>Sordariomycetes</taxon>
        <taxon>Sordariomycetidae</taxon>
        <taxon>Sordariales</taxon>
        <taxon>Chaetomiaceae</taxon>
        <taxon>Dichotomopilus</taxon>
    </lineage>
</organism>
<feature type="compositionally biased region" description="Polar residues" evidence="2">
    <location>
        <begin position="820"/>
        <end position="831"/>
    </location>
</feature>
<name>A0AAN6ZN38_9PEZI</name>
<dbReference type="InterPro" id="IPR056884">
    <property type="entry name" value="NPHP3-like_N"/>
</dbReference>
<feature type="compositionally biased region" description="Low complexity" evidence="2">
    <location>
        <begin position="848"/>
        <end position="876"/>
    </location>
</feature>
<keyword evidence="1" id="KW-0677">Repeat</keyword>
<evidence type="ECO:0000259" key="3">
    <source>
        <dbReference type="Pfam" id="PF24883"/>
    </source>
</evidence>
<dbReference type="PANTHER" id="PTHR10039:SF16">
    <property type="entry name" value="GPI INOSITOL-DEACYLASE"/>
    <property type="match status" value="1"/>
</dbReference>
<feature type="compositionally biased region" description="Low complexity" evidence="2">
    <location>
        <begin position="884"/>
        <end position="893"/>
    </location>
</feature>
<reference evidence="4" key="1">
    <citation type="journal article" date="2023" name="Mol. Phylogenet. Evol.">
        <title>Genome-scale phylogeny and comparative genomics of the fungal order Sordariales.</title>
        <authorList>
            <person name="Hensen N."/>
            <person name="Bonometti L."/>
            <person name="Westerberg I."/>
            <person name="Brannstrom I.O."/>
            <person name="Guillou S."/>
            <person name="Cros-Aarteil S."/>
            <person name="Calhoun S."/>
            <person name="Haridas S."/>
            <person name="Kuo A."/>
            <person name="Mondo S."/>
            <person name="Pangilinan J."/>
            <person name="Riley R."/>
            <person name="LaButti K."/>
            <person name="Andreopoulos B."/>
            <person name="Lipzen A."/>
            <person name="Chen C."/>
            <person name="Yan M."/>
            <person name="Daum C."/>
            <person name="Ng V."/>
            <person name="Clum A."/>
            <person name="Steindorff A."/>
            <person name="Ohm R.A."/>
            <person name="Martin F."/>
            <person name="Silar P."/>
            <person name="Natvig D.O."/>
            <person name="Lalanne C."/>
            <person name="Gautier V."/>
            <person name="Ament-Velasquez S.L."/>
            <person name="Kruys A."/>
            <person name="Hutchinson M.I."/>
            <person name="Powell A.J."/>
            <person name="Barry K."/>
            <person name="Miller A.N."/>
            <person name="Grigoriev I.V."/>
            <person name="Debuchy R."/>
            <person name="Gladieux P."/>
            <person name="Hiltunen Thoren M."/>
            <person name="Johannesson H."/>
        </authorList>
    </citation>
    <scope>NUCLEOTIDE SEQUENCE</scope>
    <source>
        <strain evidence="4">CBS 141.50</strain>
    </source>
</reference>
<keyword evidence="5" id="KW-1185">Reference proteome</keyword>
<reference evidence="4" key="2">
    <citation type="submission" date="2023-05" db="EMBL/GenBank/DDBJ databases">
        <authorList>
            <consortium name="Lawrence Berkeley National Laboratory"/>
            <person name="Steindorff A."/>
            <person name="Hensen N."/>
            <person name="Bonometti L."/>
            <person name="Westerberg I."/>
            <person name="Brannstrom I.O."/>
            <person name="Guillou S."/>
            <person name="Cros-Aarteil S."/>
            <person name="Calhoun S."/>
            <person name="Haridas S."/>
            <person name="Kuo A."/>
            <person name="Mondo S."/>
            <person name="Pangilinan J."/>
            <person name="Riley R."/>
            <person name="Labutti K."/>
            <person name="Andreopoulos B."/>
            <person name="Lipzen A."/>
            <person name="Chen C."/>
            <person name="Yanf M."/>
            <person name="Daum C."/>
            <person name="Ng V."/>
            <person name="Clum A."/>
            <person name="Ohm R."/>
            <person name="Martin F."/>
            <person name="Silar P."/>
            <person name="Natvig D."/>
            <person name="Lalanne C."/>
            <person name="Gautier V."/>
            <person name="Ament-Velasquez S.L."/>
            <person name="Kruys A."/>
            <person name="Hutchinson M.I."/>
            <person name="Powell A.J."/>
            <person name="Barry K."/>
            <person name="Miller A.N."/>
            <person name="Grigoriev I.V."/>
            <person name="Debuchy R."/>
            <person name="Gladieux P."/>
            <person name="Thoren M.H."/>
            <person name="Johannesson H."/>
        </authorList>
    </citation>
    <scope>NUCLEOTIDE SEQUENCE</scope>
    <source>
        <strain evidence="4">CBS 141.50</strain>
    </source>
</reference>
<dbReference type="AlphaFoldDB" id="A0AAN6ZN38"/>
<evidence type="ECO:0000313" key="4">
    <source>
        <dbReference type="EMBL" id="KAK4143181.1"/>
    </source>
</evidence>
<dbReference type="GeneID" id="87820602"/>
<dbReference type="RefSeq" id="XP_062636552.1">
    <property type="nucleotide sequence ID" value="XM_062783989.1"/>
</dbReference>
<evidence type="ECO:0000313" key="5">
    <source>
        <dbReference type="Proteomes" id="UP001302676"/>
    </source>
</evidence>